<dbReference type="Gene3D" id="3.40.50.300">
    <property type="entry name" value="P-loop containing nucleotide triphosphate hydrolases"/>
    <property type="match status" value="1"/>
</dbReference>
<evidence type="ECO:0000313" key="2">
    <source>
        <dbReference type="EMBL" id="MVS97904.1"/>
    </source>
</evidence>
<accession>A0A7X3FNM3</accession>
<dbReference type="CDD" id="cd02042">
    <property type="entry name" value="ParAB_family"/>
    <property type="match status" value="1"/>
</dbReference>
<dbReference type="SUPFAM" id="SSF52540">
    <property type="entry name" value="P-loop containing nucleoside triphosphate hydrolases"/>
    <property type="match status" value="1"/>
</dbReference>
<dbReference type="RefSeq" id="WP_157288995.1">
    <property type="nucleotide sequence ID" value="NZ_WQRF01000001.1"/>
</dbReference>
<protein>
    <submittedName>
        <fullName evidence="2">AAA family ATPase</fullName>
    </submittedName>
</protein>
<dbReference type="InterPro" id="IPR050678">
    <property type="entry name" value="DNA_Partitioning_ATPase"/>
</dbReference>
<organism evidence="2 3">
    <name type="scientific">Devosia marina</name>
    <dbReference type="NCBI Taxonomy" id="2683198"/>
    <lineage>
        <taxon>Bacteria</taxon>
        <taxon>Pseudomonadati</taxon>
        <taxon>Pseudomonadota</taxon>
        <taxon>Alphaproteobacteria</taxon>
        <taxon>Hyphomicrobiales</taxon>
        <taxon>Devosiaceae</taxon>
        <taxon>Devosia</taxon>
    </lineage>
</organism>
<evidence type="ECO:0000259" key="1">
    <source>
        <dbReference type="Pfam" id="PF01656"/>
    </source>
</evidence>
<feature type="domain" description="CobQ/CobB/MinD/ParA nucleotide binding" evidence="1">
    <location>
        <begin position="14"/>
        <end position="55"/>
    </location>
</feature>
<comment type="caution">
    <text evidence="2">The sequence shown here is derived from an EMBL/GenBank/DDBJ whole genome shotgun (WGS) entry which is preliminary data.</text>
</comment>
<dbReference type="Pfam" id="PF01656">
    <property type="entry name" value="CbiA"/>
    <property type="match status" value="1"/>
</dbReference>
<evidence type="ECO:0000313" key="3">
    <source>
        <dbReference type="Proteomes" id="UP000438106"/>
    </source>
</evidence>
<dbReference type="InterPro" id="IPR002586">
    <property type="entry name" value="CobQ/CobB/MinD/ParA_Nub-bd_dom"/>
</dbReference>
<dbReference type="AlphaFoldDB" id="A0A7X3FNM3"/>
<name>A0A7X3FNM3_9HYPH</name>
<dbReference type="PIRSF" id="PIRSF009320">
    <property type="entry name" value="Nuc_binding_HP_1000"/>
    <property type="match status" value="1"/>
</dbReference>
<dbReference type="Proteomes" id="UP000438106">
    <property type="component" value="Unassembled WGS sequence"/>
</dbReference>
<dbReference type="InterPro" id="IPR027417">
    <property type="entry name" value="P-loop_NTPase"/>
</dbReference>
<sequence>MTKTAASIVLALWGKGGAGKTSTAIALAGLAAAEGRRTVVLDADPQRSASEFHTMSRNPTFNVHSTEVGAVATLLGRAKLRYDAVIIDNPPAPYRGSHAIAQAAGISIVCARPFRFDLTLALEWVDFLKHAHAKPLVALIAAPPLRHGMAPPTIRLARERLKAAGATPWRHQITHRLIYPELIFRGMTVADLPIDAPARSDYARLWSAICERNN</sequence>
<dbReference type="EMBL" id="WQRF01000001">
    <property type="protein sequence ID" value="MVS97904.1"/>
    <property type="molecule type" value="Genomic_DNA"/>
</dbReference>
<reference evidence="2 3" key="1">
    <citation type="submission" date="2019-12" db="EMBL/GenBank/DDBJ databases">
        <title>Devosia maris sp. nov., isolated from the deep seawater.</title>
        <authorList>
            <person name="Liu Y."/>
        </authorList>
    </citation>
    <scope>NUCLEOTIDE SEQUENCE [LARGE SCALE GENOMIC DNA]</scope>
    <source>
        <strain evidence="2 3">L53-10-65</strain>
    </source>
</reference>
<dbReference type="PANTHER" id="PTHR13696:SF99">
    <property type="entry name" value="COBYRINIC ACID AC-DIAMIDE SYNTHASE"/>
    <property type="match status" value="1"/>
</dbReference>
<proteinExistence type="predicted"/>
<keyword evidence="3" id="KW-1185">Reference proteome</keyword>
<gene>
    <name evidence="2" type="ORF">GO014_02515</name>
</gene>
<dbReference type="PANTHER" id="PTHR13696">
    <property type="entry name" value="P-LOOP CONTAINING NUCLEOSIDE TRIPHOSPHATE HYDROLASE"/>
    <property type="match status" value="1"/>
</dbReference>